<feature type="compositionally biased region" description="Polar residues" evidence="1">
    <location>
        <begin position="443"/>
        <end position="454"/>
    </location>
</feature>
<name>A0A8S1SDT1_9CILI</name>
<feature type="compositionally biased region" description="Basic residues" evidence="1">
    <location>
        <begin position="464"/>
        <end position="475"/>
    </location>
</feature>
<feature type="compositionally biased region" description="Basic and acidic residues" evidence="1">
    <location>
        <begin position="415"/>
        <end position="442"/>
    </location>
</feature>
<protein>
    <submittedName>
        <fullName evidence="2">Uncharacterized protein</fullName>
    </submittedName>
</protein>
<dbReference type="Proteomes" id="UP000689195">
    <property type="component" value="Unassembled WGS sequence"/>
</dbReference>
<feature type="compositionally biased region" description="Basic and acidic residues" evidence="1">
    <location>
        <begin position="161"/>
        <end position="181"/>
    </location>
</feature>
<evidence type="ECO:0000313" key="2">
    <source>
        <dbReference type="EMBL" id="CAD8136844.1"/>
    </source>
</evidence>
<sequence length="475" mass="57939">MSQQLFKVYLQSIQHTFKDLPKGNFYWRFHKRDINKIVTTPCPVDSPTKETEIQLFKELRAQIGVREDFVCPQCPHHAKCQKAFQQAEGGNMQTLLLPNLSKFLETISTHQMNLQNDQKSFWLSSTRVLDTFHSILIDFQLNQNKLNEQFLSDIAQVSENESIHQQEPSKRSDKYTKKADFLEDQNTQPKKEGRRPETEEFDNYNKHQGRRQNYNDNSESSSRYEKFNRYDKGDKYTNKYDRSDQFNKRDRFDRYDNSYKQDRHFDQDKYNDSGRYDKYANKQDKYERYDNKDRYNRKDRPQKYDRETNGDQFRENRSFDKYEDRSQRYDRSERRDKFDRNDRSERGFKGDRFERRNTDYSEESKETSRNYKGRRDDFQDNVNNNEKSHYENDRFQKNNKQTKVKEEDDFNTFVKQREQYLKEKEDNFEGDKKQYQNKKDVKSVQQNEQANLNEINDEETPQGRKVKRSMKFKIQ</sequence>
<reference evidence="2" key="1">
    <citation type="submission" date="2021-01" db="EMBL/GenBank/DDBJ databases">
        <authorList>
            <consortium name="Genoscope - CEA"/>
            <person name="William W."/>
        </authorList>
    </citation>
    <scope>NUCLEOTIDE SEQUENCE</scope>
</reference>
<feature type="compositionally biased region" description="Basic and acidic residues" evidence="1">
    <location>
        <begin position="222"/>
        <end position="378"/>
    </location>
</feature>
<comment type="caution">
    <text evidence="2">The sequence shown here is derived from an EMBL/GenBank/DDBJ whole genome shotgun (WGS) entry which is preliminary data.</text>
</comment>
<dbReference type="OrthoDB" id="305111at2759"/>
<organism evidence="2 3">
    <name type="scientific">Paramecium pentaurelia</name>
    <dbReference type="NCBI Taxonomy" id="43138"/>
    <lineage>
        <taxon>Eukaryota</taxon>
        <taxon>Sar</taxon>
        <taxon>Alveolata</taxon>
        <taxon>Ciliophora</taxon>
        <taxon>Intramacronucleata</taxon>
        <taxon>Oligohymenophorea</taxon>
        <taxon>Peniculida</taxon>
        <taxon>Parameciidae</taxon>
        <taxon>Paramecium</taxon>
    </lineage>
</organism>
<feature type="compositionally biased region" description="Basic and acidic residues" evidence="1">
    <location>
        <begin position="386"/>
        <end position="396"/>
    </location>
</feature>
<accession>A0A8S1SDT1</accession>
<proteinExistence type="predicted"/>
<keyword evidence="3" id="KW-1185">Reference proteome</keyword>
<evidence type="ECO:0000256" key="1">
    <source>
        <dbReference type="SAM" id="MobiDB-lite"/>
    </source>
</evidence>
<dbReference type="AlphaFoldDB" id="A0A8S1SDT1"/>
<gene>
    <name evidence="2" type="ORF">PPENT_87.1.T0050374</name>
</gene>
<feature type="compositionally biased region" description="Polar residues" evidence="1">
    <location>
        <begin position="211"/>
        <end position="221"/>
    </location>
</feature>
<dbReference type="EMBL" id="CAJJDO010000005">
    <property type="protein sequence ID" value="CAD8136844.1"/>
    <property type="molecule type" value="Genomic_DNA"/>
</dbReference>
<feature type="region of interest" description="Disordered" evidence="1">
    <location>
        <begin position="160"/>
        <end position="475"/>
    </location>
</feature>
<evidence type="ECO:0000313" key="3">
    <source>
        <dbReference type="Proteomes" id="UP000689195"/>
    </source>
</evidence>
<feature type="compositionally biased region" description="Basic and acidic residues" evidence="1">
    <location>
        <begin position="189"/>
        <end position="198"/>
    </location>
</feature>